<dbReference type="GO" id="GO:0006235">
    <property type="term" value="P:dTTP biosynthetic process"/>
    <property type="evidence" value="ECO:0007669"/>
    <property type="project" value="TreeGrafter"/>
</dbReference>
<evidence type="ECO:0000256" key="1">
    <source>
        <dbReference type="ARBA" id="ARBA00009776"/>
    </source>
</evidence>
<evidence type="ECO:0000256" key="3">
    <source>
        <dbReference type="ARBA" id="ARBA00022741"/>
    </source>
</evidence>
<evidence type="ECO:0000256" key="4">
    <source>
        <dbReference type="ARBA" id="ARBA00022840"/>
    </source>
</evidence>
<dbReference type="SUPFAM" id="SSF52540">
    <property type="entry name" value="P-loop containing nucleoside triphosphate hydrolases"/>
    <property type="match status" value="1"/>
</dbReference>
<keyword evidence="7" id="KW-1185">Reference proteome</keyword>
<dbReference type="GO" id="GO:0005737">
    <property type="term" value="C:cytoplasm"/>
    <property type="evidence" value="ECO:0007669"/>
    <property type="project" value="TreeGrafter"/>
</dbReference>
<dbReference type="GO" id="GO:0006233">
    <property type="term" value="P:dTDP biosynthetic process"/>
    <property type="evidence" value="ECO:0007669"/>
    <property type="project" value="TreeGrafter"/>
</dbReference>
<keyword evidence="3" id="KW-0547">Nucleotide-binding</keyword>
<organism evidence="6 7">
    <name type="scientific">Actinoplanes regularis</name>
    <dbReference type="NCBI Taxonomy" id="52697"/>
    <lineage>
        <taxon>Bacteria</taxon>
        <taxon>Bacillati</taxon>
        <taxon>Actinomycetota</taxon>
        <taxon>Actinomycetes</taxon>
        <taxon>Micromonosporales</taxon>
        <taxon>Micromonosporaceae</taxon>
        <taxon>Actinoplanes</taxon>
    </lineage>
</organism>
<sequence>MNDSNGGYGDLDFRIGMRRHTWPGKLIAVSGIDASGKTTLIRCIASEARRRSVVVRRFKFPSRKLKETALFREFDRDRQGSLDRGFIDPFGLTLVLMGDRLLTLHNQVKSHLQAGHTVIIDRYLFTTLVEFLLTPYSAAERRIVWDCAGHFPRPDCYFFADVPVDVAADRLRDRGGAEAESVDLEGMSMRAKLFREFAALNDGVSIRTDIGLAYSMGAVRERLTAIGALPSQTCDTGRVTSARESQ</sequence>
<accession>A0A238X6A7</accession>
<dbReference type="PANTHER" id="PTHR10344">
    <property type="entry name" value="THYMIDYLATE KINASE"/>
    <property type="match status" value="1"/>
</dbReference>
<dbReference type="GO" id="GO:0004798">
    <property type="term" value="F:dTMP kinase activity"/>
    <property type="evidence" value="ECO:0007669"/>
    <property type="project" value="TreeGrafter"/>
</dbReference>
<evidence type="ECO:0000259" key="5">
    <source>
        <dbReference type="Pfam" id="PF02223"/>
    </source>
</evidence>
<dbReference type="Proteomes" id="UP000198415">
    <property type="component" value="Unassembled WGS sequence"/>
</dbReference>
<dbReference type="AlphaFoldDB" id="A0A238X6A7"/>
<dbReference type="InterPro" id="IPR027417">
    <property type="entry name" value="P-loop_NTPase"/>
</dbReference>
<dbReference type="Pfam" id="PF02223">
    <property type="entry name" value="Thymidylate_kin"/>
    <property type="match status" value="1"/>
</dbReference>
<evidence type="ECO:0000313" key="7">
    <source>
        <dbReference type="Proteomes" id="UP000198415"/>
    </source>
</evidence>
<dbReference type="GO" id="GO:0006227">
    <property type="term" value="P:dUDP biosynthetic process"/>
    <property type="evidence" value="ECO:0007669"/>
    <property type="project" value="TreeGrafter"/>
</dbReference>
<keyword evidence="6" id="KW-0418">Kinase</keyword>
<proteinExistence type="inferred from homology"/>
<evidence type="ECO:0000313" key="6">
    <source>
        <dbReference type="EMBL" id="SNR54108.1"/>
    </source>
</evidence>
<dbReference type="PANTHER" id="PTHR10344:SF4">
    <property type="entry name" value="UMP-CMP KINASE 2, MITOCHONDRIAL"/>
    <property type="match status" value="1"/>
</dbReference>
<evidence type="ECO:0000256" key="2">
    <source>
        <dbReference type="ARBA" id="ARBA00017144"/>
    </source>
</evidence>
<dbReference type="EMBL" id="FZNR01000003">
    <property type="protein sequence ID" value="SNR54108.1"/>
    <property type="molecule type" value="Genomic_DNA"/>
</dbReference>
<dbReference type="InterPro" id="IPR039430">
    <property type="entry name" value="Thymidylate_kin-like_dom"/>
</dbReference>
<keyword evidence="4" id="KW-0067">ATP-binding</keyword>
<gene>
    <name evidence="6" type="ORF">SAMN06264365_10386</name>
</gene>
<reference evidence="6 7" key="1">
    <citation type="submission" date="2017-06" db="EMBL/GenBank/DDBJ databases">
        <authorList>
            <person name="Kim H.J."/>
            <person name="Triplett B.A."/>
        </authorList>
    </citation>
    <scope>NUCLEOTIDE SEQUENCE [LARGE SCALE GENOMIC DNA]</scope>
    <source>
        <strain evidence="6 7">DSM 43151</strain>
    </source>
</reference>
<keyword evidence="6" id="KW-0808">Transferase</keyword>
<comment type="similarity">
    <text evidence="1">Belongs to the thymidylate kinase family.</text>
</comment>
<dbReference type="Gene3D" id="3.40.50.300">
    <property type="entry name" value="P-loop containing nucleotide triphosphate hydrolases"/>
    <property type="match status" value="1"/>
</dbReference>
<name>A0A238X6A7_9ACTN</name>
<feature type="domain" description="Thymidylate kinase-like" evidence="5">
    <location>
        <begin position="30"/>
        <end position="194"/>
    </location>
</feature>
<protein>
    <recommendedName>
        <fullName evidence="2">Thymidylate kinase</fullName>
    </recommendedName>
</protein>
<dbReference type="GO" id="GO:0005524">
    <property type="term" value="F:ATP binding"/>
    <property type="evidence" value="ECO:0007669"/>
    <property type="project" value="UniProtKB-KW"/>
</dbReference>